<keyword evidence="1" id="KW-1133">Transmembrane helix</keyword>
<sequence length="299" mass="33099">MSGNPKTISQSSLMPSISPNQYRLTIGGQSSSIWFEIRLFYVRIGPCAVDHAPEFLTLRHLGDELGAPLEINGNRVPTSETVSSTLRRDRVDRESSEVTYVGTDSVRVAGSVGFEVYEKEDLLLCGSIEKVKSDWSIDCYAAASSCGGSSAFFRPKLGISSQSIEVYVAGRCSDVPVILTKMINLTSRRKHRRRSALDAIPEVDDEVEEEEKVGNGLIWHQKLQLTGTEDEYGRESKIAHGWYPEDIYEGEDGQLTWFNAGVRVGVGIGLGMCLGVGIGVGLLMRSYQATTRNFRRRFF</sequence>
<feature type="transmembrane region" description="Helical" evidence="1">
    <location>
        <begin position="264"/>
        <end position="287"/>
    </location>
</feature>
<organism evidence="2 3">
    <name type="scientific">Carnegiea gigantea</name>
    <dbReference type="NCBI Taxonomy" id="171969"/>
    <lineage>
        <taxon>Eukaryota</taxon>
        <taxon>Viridiplantae</taxon>
        <taxon>Streptophyta</taxon>
        <taxon>Embryophyta</taxon>
        <taxon>Tracheophyta</taxon>
        <taxon>Spermatophyta</taxon>
        <taxon>Magnoliopsida</taxon>
        <taxon>eudicotyledons</taxon>
        <taxon>Gunneridae</taxon>
        <taxon>Pentapetalae</taxon>
        <taxon>Caryophyllales</taxon>
        <taxon>Cactineae</taxon>
        <taxon>Cactaceae</taxon>
        <taxon>Cactoideae</taxon>
        <taxon>Echinocereeae</taxon>
        <taxon>Carnegiea</taxon>
    </lineage>
</organism>
<dbReference type="PANTHER" id="PTHR37244:SF1">
    <property type="entry name" value="NADP-SPECIFIC GLUTAMATE DEHYDROGENASE"/>
    <property type="match status" value="1"/>
</dbReference>
<dbReference type="Proteomes" id="UP001153076">
    <property type="component" value="Unassembled WGS sequence"/>
</dbReference>
<comment type="caution">
    <text evidence="2">The sequence shown here is derived from an EMBL/GenBank/DDBJ whole genome shotgun (WGS) entry which is preliminary data.</text>
</comment>
<dbReference type="OrthoDB" id="2016101at2759"/>
<keyword evidence="1" id="KW-0812">Transmembrane</keyword>
<dbReference type="EMBL" id="JAKOGI010000017">
    <property type="protein sequence ID" value="KAJ8450261.1"/>
    <property type="molecule type" value="Genomic_DNA"/>
</dbReference>
<evidence type="ECO:0000256" key="1">
    <source>
        <dbReference type="SAM" id="Phobius"/>
    </source>
</evidence>
<proteinExistence type="predicted"/>
<evidence type="ECO:0000313" key="3">
    <source>
        <dbReference type="Proteomes" id="UP001153076"/>
    </source>
</evidence>
<reference evidence="2" key="1">
    <citation type="submission" date="2022-04" db="EMBL/GenBank/DDBJ databases">
        <title>Carnegiea gigantea Genome sequencing and assembly v2.</title>
        <authorList>
            <person name="Copetti D."/>
            <person name="Sanderson M.J."/>
            <person name="Burquez A."/>
            <person name="Wojciechowski M.F."/>
        </authorList>
    </citation>
    <scope>NUCLEOTIDE SEQUENCE</scope>
    <source>
        <strain evidence="2">SGP5-SGP5p</strain>
        <tissue evidence="2">Aerial part</tissue>
    </source>
</reference>
<keyword evidence="1" id="KW-0472">Membrane</keyword>
<dbReference type="PANTHER" id="PTHR37244">
    <property type="entry name" value="NADP-SPECIFIC GLUTAMATE DEHYDROGENASE"/>
    <property type="match status" value="1"/>
</dbReference>
<name>A0A9Q1KWS7_9CARY</name>
<accession>A0A9Q1KWS7</accession>
<dbReference type="AlphaFoldDB" id="A0A9Q1KWS7"/>
<evidence type="ECO:0008006" key="4">
    <source>
        <dbReference type="Google" id="ProtNLM"/>
    </source>
</evidence>
<evidence type="ECO:0000313" key="2">
    <source>
        <dbReference type="EMBL" id="KAJ8450261.1"/>
    </source>
</evidence>
<gene>
    <name evidence="2" type="ORF">Cgig2_033455</name>
</gene>
<protein>
    <recommendedName>
        <fullName evidence="4">Erythronate-4-phosphate dehydrogenase family protein</fullName>
    </recommendedName>
</protein>
<keyword evidence="3" id="KW-1185">Reference proteome</keyword>